<dbReference type="AlphaFoldDB" id="A0A2H3NS21"/>
<name>A0A2H3NS21_9BACT</name>
<organism evidence="1 2">
    <name type="scientific">Longimonas halophila</name>
    <dbReference type="NCBI Taxonomy" id="1469170"/>
    <lineage>
        <taxon>Bacteria</taxon>
        <taxon>Pseudomonadati</taxon>
        <taxon>Rhodothermota</taxon>
        <taxon>Rhodothermia</taxon>
        <taxon>Rhodothermales</taxon>
        <taxon>Salisaetaceae</taxon>
        <taxon>Longimonas</taxon>
    </lineage>
</organism>
<accession>A0A2H3NS21</accession>
<protein>
    <submittedName>
        <fullName evidence="1">Uncharacterized protein</fullName>
    </submittedName>
</protein>
<dbReference type="RefSeq" id="WP_098062384.1">
    <property type="nucleotide sequence ID" value="NZ_PDEP01000008.1"/>
</dbReference>
<gene>
    <name evidence="1" type="ORF">CRI93_09420</name>
</gene>
<dbReference type="OrthoDB" id="123228at2"/>
<evidence type="ECO:0000313" key="2">
    <source>
        <dbReference type="Proteomes" id="UP000221024"/>
    </source>
</evidence>
<sequence length="69" mass="7795">MKVNTKPLNQINEEAIRVLTRELGPSDTARFIHQFTTGDGDYTAERRERLQDASISDVMQAIKKTPGSF</sequence>
<keyword evidence="2" id="KW-1185">Reference proteome</keyword>
<dbReference type="EMBL" id="PDEP01000008">
    <property type="protein sequence ID" value="PEN06491.1"/>
    <property type="molecule type" value="Genomic_DNA"/>
</dbReference>
<proteinExistence type="predicted"/>
<evidence type="ECO:0000313" key="1">
    <source>
        <dbReference type="EMBL" id="PEN06491.1"/>
    </source>
</evidence>
<reference evidence="1 2" key="1">
    <citation type="submission" date="2017-10" db="EMBL/GenBank/DDBJ databases">
        <title>Draft genome of Longimonas halophila.</title>
        <authorList>
            <person name="Goh K.M."/>
            <person name="Shamsir M.S."/>
            <person name="Lim S.W."/>
        </authorList>
    </citation>
    <scope>NUCLEOTIDE SEQUENCE [LARGE SCALE GENOMIC DNA]</scope>
    <source>
        <strain evidence="1 2">KCTC 42399</strain>
    </source>
</reference>
<dbReference type="Proteomes" id="UP000221024">
    <property type="component" value="Unassembled WGS sequence"/>
</dbReference>
<comment type="caution">
    <text evidence="1">The sequence shown here is derived from an EMBL/GenBank/DDBJ whole genome shotgun (WGS) entry which is preliminary data.</text>
</comment>